<keyword evidence="5" id="KW-1185">Reference proteome</keyword>
<accession>A0A7I7X388</accession>
<dbReference type="EMBL" id="AP022609">
    <property type="protein sequence ID" value="BBZ24156.1"/>
    <property type="molecule type" value="Genomic_DNA"/>
</dbReference>
<evidence type="ECO:0000259" key="3">
    <source>
        <dbReference type="PROSITE" id="PS50977"/>
    </source>
</evidence>
<dbReference type="KEGG" id="mhib:MHIB_25740"/>
<proteinExistence type="predicted"/>
<dbReference type="Proteomes" id="UP000467260">
    <property type="component" value="Chromosome"/>
</dbReference>
<organism evidence="4 5">
    <name type="scientific">Mycolicibacter hiberniae</name>
    <dbReference type="NCBI Taxonomy" id="29314"/>
    <lineage>
        <taxon>Bacteria</taxon>
        <taxon>Bacillati</taxon>
        <taxon>Actinomycetota</taxon>
        <taxon>Actinomycetes</taxon>
        <taxon>Mycobacteriales</taxon>
        <taxon>Mycobacteriaceae</taxon>
        <taxon>Mycolicibacter</taxon>
    </lineage>
</organism>
<keyword evidence="1 2" id="KW-0238">DNA-binding</keyword>
<evidence type="ECO:0000256" key="1">
    <source>
        <dbReference type="ARBA" id="ARBA00023125"/>
    </source>
</evidence>
<evidence type="ECO:0000313" key="5">
    <source>
        <dbReference type="Proteomes" id="UP000467260"/>
    </source>
</evidence>
<dbReference type="AlphaFoldDB" id="A0A7I7X388"/>
<evidence type="ECO:0000256" key="2">
    <source>
        <dbReference type="PROSITE-ProRule" id="PRU00335"/>
    </source>
</evidence>
<sequence length="229" mass="24220">MILSRRGLTGRTVVTEQALCYREPVPRPRVYDHDRVLDAVESLAARSGPAAVTIRAVSADTGASNGAVYHAFGSRAGLIAAAWLRAARRFLAVQGELIGGASDPHAAVIAAAEAPAVFAERHPDACALLFAIRRDELADDTLPAALGEQLRSIGSEFVGVLIALADALWKRRDATAVDTITTCVVDLPTAVIVNRNRLGSNAARAHLQAAVRAVLSVGPPHREEPAKWT</sequence>
<dbReference type="Pfam" id="PF00440">
    <property type="entry name" value="TetR_N"/>
    <property type="match status" value="1"/>
</dbReference>
<dbReference type="PROSITE" id="PS50977">
    <property type="entry name" value="HTH_TETR_2"/>
    <property type="match status" value="1"/>
</dbReference>
<dbReference type="GO" id="GO:0003677">
    <property type="term" value="F:DNA binding"/>
    <property type="evidence" value="ECO:0007669"/>
    <property type="project" value="UniProtKB-UniRule"/>
</dbReference>
<feature type="domain" description="HTH tetR-type" evidence="3">
    <location>
        <begin position="30"/>
        <end position="90"/>
    </location>
</feature>
<gene>
    <name evidence="4" type="ORF">MHIB_25740</name>
</gene>
<dbReference type="InterPro" id="IPR001647">
    <property type="entry name" value="HTH_TetR"/>
</dbReference>
<protein>
    <submittedName>
        <fullName evidence="4">TetR family transcriptional regulator</fullName>
    </submittedName>
</protein>
<reference evidence="4 5" key="1">
    <citation type="journal article" date="2019" name="Emerg. Microbes Infect.">
        <title>Comprehensive subspecies identification of 175 nontuberculous mycobacteria species based on 7547 genomic profiles.</title>
        <authorList>
            <person name="Matsumoto Y."/>
            <person name="Kinjo T."/>
            <person name="Motooka D."/>
            <person name="Nabeya D."/>
            <person name="Jung N."/>
            <person name="Uechi K."/>
            <person name="Horii T."/>
            <person name="Iida T."/>
            <person name="Fujita J."/>
            <person name="Nakamura S."/>
        </authorList>
    </citation>
    <scope>NUCLEOTIDE SEQUENCE [LARGE SCALE GENOMIC DNA]</scope>
    <source>
        <strain evidence="4 5">JCM 13571</strain>
    </source>
</reference>
<evidence type="ECO:0000313" key="4">
    <source>
        <dbReference type="EMBL" id="BBZ24156.1"/>
    </source>
</evidence>
<feature type="DNA-binding region" description="H-T-H motif" evidence="2">
    <location>
        <begin position="53"/>
        <end position="72"/>
    </location>
</feature>
<name>A0A7I7X388_9MYCO</name>
<dbReference type="SUPFAM" id="SSF46689">
    <property type="entry name" value="Homeodomain-like"/>
    <property type="match status" value="1"/>
</dbReference>
<dbReference type="Gene3D" id="1.10.357.10">
    <property type="entry name" value="Tetracycline Repressor, domain 2"/>
    <property type="match status" value="1"/>
</dbReference>
<dbReference type="InterPro" id="IPR009057">
    <property type="entry name" value="Homeodomain-like_sf"/>
</dbReference>